<dbReference type="EMBL" id="AZHW01000893">
    <property type="protein sequence ID" value="ETW95626.1"/>
    <property type="molecule type" value="Genomic_DNA"/>
</dbReference>
<dbReference type="InterPro" id="IPR019587">
    <property type="entry name" value="Polyketide_cyclase/dehydratase"/>
</dbReference>
<dbReference type="SUPFAM" id="SSF55961">
    <property type="entry name" value="Bet v1-like"/>
    <property type="match status" value="1"/>
</dbReference>
<protein>
    <recommendedName>
        <fullName evidence="3">Polyketide cyclase</fullName>
    </recommendedName>
</protein>
<comment type="caution">
    <text evidence="1">The sequence shown here is derived from an EMBL/GenBank/DDBJ whole genome shotgun (WGS) entry which is preliminary data.</text>
</comment>
<keyword evidence="2" id="KW-1185">Reference proteome</keyword>
<dbReference type="Gene3D" id="3.30.530.20">
    <property type="match status" value="1"/>
</dbReference>
<evidence type="ECO:0000313" key="2">
    <source>
        <dbReference type="Proteomes" id="UP000019141"/>
    </source>
</evidence>
<evidence type="ECO:0000313" key="1">
    <source>
        <dbReference type="EMBL" id="ETW95626.1"/>
    </source>
</evidence>
<gene>
    <name evidence="1" type="ORF">ETSY1_29800</name>
</gene>
<dbReference type="Pfam" id="PF10604">
    <property type="entry name" value="Polyketide_cyc2"/>
    <property type="match status" value="1"/>
</dbReference>
<proteinExistence type="predicted"/>
<evidence type="ECO:0008006" key="3">
    <source>
        <dbReference type="Google" id="ProtNLM"/>
    </source>
</evidence>
<dbReference type="AlphaFoldDB" id="W4LE61"/>
<dbReference type="HOGENOM" id="CLU_147350_0_0_7"/>
<name>W4LE61_ENTF1</name>
<organism evidence="1 2">
    <name type="scientific">Entotheonella factor</name>
    <dbReference type="NCBI Taxonomy" id="1429438"/>
    <lineage>
        <taxon>Bacteria</taxon>
        <taxon>Pseudomonadati</taxon>
        <taxon>Nitrospinota/Tectimicrobiota group</taxon>
        <taxon>Candidatus Tectimicrobiota</taxon>
        <taxon>Candidatus Entotheonellia</taxon>
        <taxon>Candidatus Entotheonellales</taxon>
        <taxon>Candidatus Entotheonellaceae</taxon>
        <taxon>Candidatus Entotheonella</taxon>
    </lineage>
</organism>
<dbReference type="InterPro" id="IPR023393">
    <property type="entry name" value="START-like_dom_sf"/>
</dbReference>
<sequence>MKLEHVIPISAPPEVVWAVTEDIERWPEWTPTVNTVKRLDEGRFDVGSTALLKQPGLPEATWRVTTLIPGEQLTWESRIRGMRLIATHQLVATTTGTQSKLSIEMSGLVVRLLWPLIRLSVRRSLQQENMGLKKQCEALHASS</sequence>
<accession>W4LE61</accession>
<dbReference type="Proteomes" id="UP000019141">
    <property type="component" value="Unassembled WGS sequence"/>
</dbReference>
<reference evidence="1 2" key="1">
    <citation type="journal article" date="2014" name="Nature">
        <title>An environmental bacterial taxon with a large and distinct metabolic repertoire.</title>
        <authorList>
            <person name="Wilson M.C."/>
            <person name="Mori T."/>
            <person name="Ruckert C."/>
            <person name="Uria A.R."/>
            <person name="Helf M.J."/>
            <person name="Takada K."/>
            <person name="Gernert C."/>
            <person name="Steffens U.A."/>
            <person name="Heycke N."/>
            <person name="Schmitt S."/>
            <person name="Rinke C."/>
            <person name="Helfrich E.J."/>
            <person name="Brachmann A.O."/>
            <person name="Gurgui C."/>
            <person name="Wakimoto T."/>
            <person name="Kracht M."/>
            <person name="Crusemann M."/>
            <person name="Hentschel U."/>
            <person name="Abe I."/>
            <person name="Matsunaga S."/>
            <person name="Kalinowski J."/>
            <person name="Takeyama H."/>
            <person name="Piel J."/>
        </authorList>
    </citation>
    <scope>NUCLEOTIDE SEQUENCE [LARGE SCALE GENOMIC DNA]</scope>
    <source>
        <strain evidence="2">TSY1</strain>
    </source>
</reference>